<dbReference type="Gene3D" id="3.40.960.10">
    <property type="entry name" value="VSR Endonuclease"/>
    <property type="match status" value="1"/>
</dbReference>
<keyword evidence="3" id="KW-1185">Reference proteome</keyword>
<dbReference type="InterPro" id="IPR007569">
    <property type="entry name" value="DUF559"/>
</dbReference>
<proteinExistence type="predicted"/>
<dbReference type="Proteomes" id="UP000564573">
    <property type="component" value="Unassembled WGS sequence"/>
</dbReference>
<accession>A0A839XPW0</accession>
<dbReference type="Pfam" id="PF04480">
    <property type="entry name" value="DUF559"/>
    <property type="match status" value="1"/>
</dbReference>
<dbReference type="RefSeq" id="WP_183779358.1">
    <property type="nucleotide sequence ID" value="NZ_JACIBS010000001.1"/>
</dbReference>
<gene>
    <name evidence="2" type="ORF">FB384_000869</name>
</gene>
<feature type="domain" description="DUF559" evidence="1">
    <location>
        <begin position="228"/>
        <end position="291"/>
    </location>
</feature>
<reference evidence="2 3" key="1">
    <citation type="submission" date="2020-08" db="EMBL/GenBank/DDBJ databases">
        <title>Sequencing the genomes of 1000 actinobacteria strains.</title>
        <authorList>
            <person name="Klenk H.-P."/>
        </authorList>
    </citation>
    <scope>NUCLEOTIDE SEQUENCE [LARGE SCALE GENOMIC DNA]</scope>
    <source>
        <strain evidence="2 3">DSM 45267</strain>
    </source>
</reference>
<sequence length="306" mass="33445">MTELPNSVHGAYLRAELLAALGRSTLRVAVDEGTLVRASRSVLVEADRATGFATRAAAFQLAIGQDAVLTGESALRIQGCDAAEASPVHLVVPHHCKARSRPGLLLHRGNVEPADVVDIDGLRALALDAAVAEVLRRSRPRAALACADQAMRRTPEAARAEFYADIDTRIHVSPDARGRRQARRLLQLTTGLAESPAESSMLLTVVDGGFPVPHQQYSVTDLAGREVYRLDFAWPELLVALEYDGHEAHEGKRELDAARDEDLRRRGWMVVRARAVDLAEPSRVLAQLTQVFRKRGFDVGTQNTRC</sequence>
<protein>
    <recommendedName>
        <fullName evidence="1">DUF559 domain-containing protein</fullName>
    </recommendedName>
</protein>
<evidence type="ECO:0000313" key="3">
    <source>
        <dbReference type="Proteomes" id="UP000564573"/>
    </source>
</evidence>
<organism evidence="2 3">
    <name type="scientific">Prauserella sediminis</name>
    <dbReference type="NCBI Taxonomy" id="577680"/>
    <lineage>
        <taxon>Bacteria</taxon>
        <taxon>Bacillati</taxon>
        <taxon>Actinomycetota</taxon>
        <taxon>Actinomycetes</taxon>
        <taxon>Pseudonocardiales</taxon>
        <taxon>Pseudonocardiaceae</taxon>
        <taxon>Prauserella</taxon>
        <taxon>Prauserella salsuginis group</taxon>
    </lineage>
</organism>
<dbReference type="EMBL" id="JACIBS010000001">
    <property type="protein sequence ID" value="MBB3661965.1"/>
    <property type="molecule type" value="Genomic_DNA"/>
</dbReference>
<evidence type="ECO:0000313" key="2">
    <source>
        <dbReference type="EMBL" id="MBB3661965.1"/>
    </source>
</evidence>
<dbReference type="AlphaFoldDB" id="A0A839XPW0"/>
<comment type="caution">
    <text evidence="2">The sequence shown here is derived from an EMBL/GenBank/DDBJ whole genome shotgun (WGS) entry which is preliminary data.</text>
</comment>
<name>A0A839XPW0_9PSEU</name>
<evidence type="ECO:0000259" key="1">
    <source>
        <dbReference type="Pfam" id="PF04480"/>
    </source>
</evidence>